<dbReference type="SUPFAM" id="SSF57903">
    <property type="entry name" value="FYVE/PHD zinc finger"/>
    <property type="match status" value="1"/>
</dbReference>
<dbReference type="VEuPathDB" id="VectorBase:GPPI026838"/>
<dbReference type="PANTHER" id="PTHR12420">
    <property type="entry name" value="PHD FINGER PROTEIN"/>
    <property type="match status" value="1"/>
</dbReference>
<reference evidence="6" key="1">
    <citation type="submission" date="2015-01" db="EMBL/GenBank/DDBJ databases">
        <authorList>
            <person name="Aksoy S."/>
            <person name="Warren W."/>
            <person name="Wilson R.K."/>
        </authorList>
    </citation>
    <scope>NUCLEOTIDE SEQUENCE [LARGE SCALE GENOMIC DNA]</scope>
    <source>
        <strain evidence="6">IAEA</strain>
    </source>
</reference>
<reference evidence="5" key="2">
    <citation type="submission" date="2020-05" db="UniProtKB">
        <authorList>
            <consortium name="EnsemblMetazoa"/>
        </authorList>
    </citation>
    <scope>IDENTIFICATION</scope>
    <source>
        <strain evidence="5">IAEA</strain>
    </source>
</reference>
<dbReference type="InterPro" id="IPR051188">
    <property type="entry name" value="PHD-type_Zinc_Finger"/>
</dbReference>
<evidence type="ECO:0000256" key="3">
    <source>
        <dbReference type="ARBA" id="ARBA00022833"/>
    </source>
</evidence>
<keyword evidence="2" id="KW-0863">Zinc-finger</keyword>
<evidence type="ECO:0000259" key="4">
    <source>
        <dbReference type="PROSITE" id="PS51805"/>
    </source>
</evidence>
<dbReference type="GO" id="GO:0008270">
    <property type="term" value="F:zinc ion binding"/>
    <property type="evidence" value="ECO:0007669"/>
    <property type="project" value="UniProtKB-KW"/>
</dbReference>
<dbReference type="InterPro" id="IPR034732">
    <property type="entry name" value="EPHD"/>
</dbReference>
<evidence type="ECO:0000313" key="5">
    <source>
        <dbReference type="EnsemblMetazoa" id="GPPI026838-PA"/>
    </source>
</evidence>
<keyword evidence="3" id="KW-0862">Zinc</keyword>
<dbReference type="PANTHER" id="PTHR12420:SF42">
    <property type="entry name" value="G2_M PHASE-SPECIFIC E3 UBIQUITIN-PROTEIN LIGASE"/>
    <property type="match status" value="1"/>
</dbReference>
<feature type="domain" description="PHD-type" evidence="4">
    <location>
        <begin position="7"/>
        <end position="128"/>
    </location>
</feature>
<keyword evidence="1" id="KW-0479">Metal-binding</keyword>
<evidence type="ECO:0000256" key="1">
    <source>
        <dbReference type="ARBA" id="ARBA00022723"/>
    </source>
</evidence>
<organism evidence="5 6">
    <name type="scientific">Glossina palpalis gambiensis</name>
    <dbReference type="NCBI Taxonomy" id="67801"/>
    <lineage>
        <taxon>Eukaryota</taxon>
        <taxon>Metazoa</taxon>
        <taxon>Ecdysozoa</taxon>
        <taxon>Arthropoda</taxon>
        <taxon>Hexapoda</taxon>
        <taxon>Insecta</taxon>
        <taxon>Pterygota</taxon>
        <taxon>Neoptera</taxon>
        <taxon>Endopterygota</taxon>
        <taxon>Diptera</taxon>
        <taxon>Brachycera</taxon>
        <taxon>Muscomorpha</taxon>
        <taxon>Hippoboscoidea</taxon>
        <taxon>Glossinidae</taxon>
        <taxon>Glossina</taxon>
    </lineage>
</organism>
<keyword evidence="6" id="KW-1185">Reference proteome</keyword>
<dbReference type="SMART" id="SM00249">
    <property type="entry name" value="PHD"/>
    <property type="match status" value="2"/>
</dbReference>
<evidence type="ECO:0000313" key="6">
    <source>
        <dbReference type="Proteomes" id="UP000092460"/>
    </source>
</evidence>
<dbReference type="InterPro" id="IPR059102">
    <property type="entry name" value="PHD_PHF7/G2E3-like"/>
</dbReference>
<dbReference type="InterPro" id="IPR011011">
    <property type="entry name" value="Znf_FYVE_PHD"/>
</dbReference>
<dbReference type="STRING" id="67801.A0A1B0BDT1"/>
<dbReference type="InterPro" id="IPR001965">
    <property type="entry name" value="Znf_PHD"/>
</dbReference>
<dbReference type="InterPro" id="IPR013083">
    <property type="entry name" value="Znf_RING/FYVE/PHD"/>
</dbReference>
<evidence type="ECO:0000256" key="2">
    <source>
        <dbReference type="ARBA" id="ARBA00022771"/>
    </source>
</evidence>
<dbReference type="EMBL" id="JXJN01012663">
    <property type="status" value="NOT_ANNOTATED_CDS"/>
    <property type="molecule type" value="Genomic_DNA"/>
</dbReference>
<dbReference type="PROSITE" id="PS51805">
    <property type="entry name" value="EPHD"/>
    <property type="match status" value="1"/>
</dbReference>
<protein>
    <recommendedName>
        <fullName evidence="4">PHD-type domain-containing protein</fullName>
    </recommendedName>
</protein>
<name>A0A1B0BDT1_9MUSC</name>
<dbReference type="AlphaFoldDB" id="A0A1B0BDT1"/>
<proteinExistence type="predicted"/>
<sequence>MAYWKTEDQCSMCKQTSSIEGDDLLMFGEWMTSNDRYKDLTIHYYCLLLSTNLPQNGNDASGILGFLFRDIRREIADATKRICKYCSKSSATIGCKICKEYFHITCGHLNECLFQFVGEFNSYCHACLPLNDYQQQLMNSKCSGDHAVCFICTKRMYNYHPKNWIYAECCKNGFVHNLCMQKYALSAGYYLKCIWCKSGEFRDAVKLQGIFVPDRDAKWELEPNAYRDLHCGYNRCDMTKCNCPRGREYVEYIEGRKWFLTLCKLCGSFGAHNPTCIPGFENSKEKVEDFKCDRCLTIEHSLCLSPKAEKSINGLFDASLYISKAQINPPSPFLLHGNSEFSDDSTSSMVTVIFSQNNNNNGKSVPDEVTDTNGLVENIDEPVQALTSGMDRLCCDPNDDENVDLDIDEVQSDDEFLILDMYEFTDSLDCLAKVKVKVKLNDARFAGKTLDEIKCSKNLINAEDIVERSGDLSIINEFDKIIDALK</sequence>
<dbReference type="Pfam" id="PF13771">
    <property type="entry name" value="zf-HC5HC2H"/>
    <property type="match status" value="1"/>
</dbReference>
<dbReference type="Pfam" id="PF26054">
    <property type="entry name" value="PHD_G2E3"/>
    <property type="match status" value="1"/>
</dbReference>
<dbReference type="GO" id="GO:0005634">
    <property type="term" value="C:nucleus"/>
    <property type="evidence" value="ECO:0007669"/>
    <property type="project" value="TreeGrafter"/>
</dbReference>
<dbReference type="Proteomes" id="UP000092460">
    <property type="component" value="Unassembled WGS sequence"/>
</dbReference>
<dbReference type="EnsemblMetazoa" id="GPPI026838-RA">
    <property type="protein sequence ID" value="GPPI026838-PA"/>
    <property type="gene ID" value="GPPI026838"/>
</dbReference>
<accession>A0A1B0BDT1</accession>
<dbReference type="Gene3D" id="3.30.40.10">
    <property type="entry name" value="Zinc/RING finger domain, C3HC4 (zinc finger)"/>
    <property type="match status" value="2"/>
</dbReference>